<reference evidence="2 3" key="1">
    <citation type="submission" date="2015-10" db="EMBL/GenBank/DDBJ databases">
        <title>Draft genome sequence of Streptomyces sp. RV15, isolated from a marine sponge.</title>
        <authorList>
            <person name="Ruckert C."/>
            <person name="Abdelmohsen U.R."/>
            <person name="Winkler A."/>
            <person name="Hentschel U."/>
            <person name="Kalinowski J."/>
            <person name="Kampfer P."/>
            <person name="Glaeser S."/>
        </authorList>
    </citation>
    <scope>NUCLEOTIDE SEQUENCE [LARGE SCALE GENOMIC DNA]</scope>
    <source>
        <strain evidence="2 3">RV15</strain>
    </source>
</reference>
<proteinExistence type="predicted"/>
<evidence type="ECO:0000313" key="2">
    <source>
        <dbReference type="EMBL" id="KUO18427.1"/>
    </source>
</evidence>
<dbReference type="AlphaFoldDB" id="A0A117RZM5"/>
<evidence type="ECO:0000256" key="1">
    <source>
        <dbReference type="SAM" id="MobiDB-lite"/>
    </source>
</evidence>
<dbReference type="Proteomes" id="UP000053260">
    <property type="component" value="Unassembled WGS sequence"/>
</dbReference>
<keyword evidence="3" id="KW-1185">Reference proteome</keyword>
<organism evidence="2 3">
    <name type="scientific">Streptomyces dysideae</name>
    <dbReference type="NCBI Taxonomy" id="909626"/>
    <lineage>
        <taxon>Bacteria</taxon>
        <taxon>Bacillati</taxon>
        <taxon>Actinomycetota</taxon>
        <taxon>Actinomycetes</taxon>
        <taxon>Kitasatosporales</taxon>
        <taxon>Streptomycetaceae</taxon>
        <taxon>Streptomyces</taxon>
    </lineage>
</organism>
<dbReference type="NCBIfam" id="NF041708">
    <property type="entry name" value="RiPP_phane_HaaA"/>
    <property type="match status" value="1"/>
</dbReference>
<accession>A0A117RZM5</accession>
<sequence>MPSRTSVSAPHTTAPEDREPAQGNVVLDRVAARVRQRRAAEQATTNRVGDGAHAASLIWPWPL</sequence>
<protein>
    <submittedName>
        <fullName evidence="2">Uncharacterized protein</fullName>
    </submittedName>
</protein>
<feature type="region of interest" description="Disordered" evidence="1">
    <location>
        <begin position="1"/>
        <end position="24"/>
    </location>
</feature>
<dbReference type="STRING" id="909626.AQJ91_25700"/>
<evidence type="ECO:0000313" key="3">
    <source>
        <dbReference type="Proteomes" id="UP000053260"/>
    </source>
</evidence>
<dbReference type="EMBL" id="LMXB01000065">
    <property type="protein sequence ID" value="KUO18427.1"/>
    <property type="molecule type" value="Genomic_DNA"/>
</dbReference>
<comment type="caution">
    <text evidence="2">The sequence shown here is derived from an EMBL/GenBank/DDBJ whole genome shotgun (WGS) entry which is preliminary data.</text>
</comment>
<gene>
    <name evidence="2" type="ORF">AQJ91_25700</name>
</gene>
<name>A0A117RZM5_9ACTN</name>
<feature type="compositionally biased region" description="Polar residues" evidence="1">
    <location>
        <begin position="1"/>
        <end position="11"/>
    </location>
</feature>
<dbReference type="RefSeq" id="WP_067026167.1">
    <property type="nucleotide sequence ID" value="NZ_KQ949091.1"/>
</dbReference>